<dbReference type="InterPro" id="IPR009071">
    <property type="entry name" value="HMG_box_dom"/>
</dbReference>
<feature type="region of interest" description="Disordered" evidence="4">
    <location>
        <begin position="1"/>
        <end position="59"/>
    </location>
</feature>
<dbReference type="SMART" id="SM00398">
    <property type="entry name" value="HMG"/>
    <property type="match status" value="1"/>
</dbReference>
<dbReference type="PANTHER" id="PTHR45789">
    <property type="entry name" value="FI18025P1"/>
    <property type="match status" value="1"/>
</dbReference>
<dbReference type="Gene3D" id="1.10.30.10">
    <property type="entry name" value="High mobility group box domain"/>
    <property type="match status" value="1"/>
</dbReference>
<evidence type="ECO:0000256" key="2">
    <source>
        <dbReference type="ARBA" id="ARBA00023242"/>
    </source>
</evidence>
<evidence type="ECO:0000313" key="7">
    <source>
        <dbReference type="Proteomes" id="UP000620124"/>
    </source>
</evidence>
<proteinExistence type="predicted"/>
<keyword evidence="2 3" id="KW-0539">Nucleus</keyword>
<feature type="region of interest" description="Disordered" evidence="4">
    <location>
        <begin position="166"/>
        <end position="214"/>
    </location>
</feature>
<dbReference type="GO" id="GO:0000981">
    <property type="term" value="F:DNA-binding transcription factor activity, RNA polymerase II-specific"/>
    <property type="evidence" value="ECO:0007669"/>
    <property type="project" value="TreeGrafter"/>
</dbReference>
<dbReference type="OrthoDB" id="6247875at2759"/>
<evidence type="ECO:0000259" key="5">
    <source>
        <dbReference type="PROSITE" id="PS50118"/>
    </source>
</evidence>
<evidence type="ECO:0000313" key="6">
    <source>
        <dbReference type="EMBL" id="KAF7355947.1"/>
    </source>
</evidence>
<evidence type="ECO:0000256" key="3">
    <source>
        <dbReference type="PROSITE-ProRule" id="PRU00267"/>
    </source>
</evidence>
<name>A0A8H7D1H8_9AGAR</name>
<dbReference type="SUPFAM" id="SSF47095">
    <property type="entry name" value="HMG-box"/>
    <property type="match status" value="1"/>
</dbReference>
<dbReference type="InterPro" id="IPR036910">
    <property type="entry name" value="HMG_box_dom_sf"/>
</dbReference>
<comment type="caution">
    <text evidence="6">The sequence shown here is derived from an EMBL/GenBank/DDBJ whole genome shotgun (WGS) entry which is preliminary data.</text>
</comment>
<sequence>MSATFTTGPESGVPMALGNSRPCPEITMDDLDVSSHELSSRASRARHSRRQPEGHIPRPPNAFILFRSSFIRSQRVSPDVETNHSTLSKIIGLTWQNLPAEERRVWYAKARQAVEQHRRRFPESLSCSGRGKHGRALEADMHEFDRRRVPSVVTRFEPPITSNEYRRAFSAPAPDTESYLSSTPIIAQRRRSSSSGPSSRSRESPADGVNDQPVGLESTVDTFISPLPTELGTKHWDFSEFSFGSALPGVSPAFTCDPLWFGGTPDPVWNNSNGFPTDEFSKFTANQVPESEYTSALNINAPIVESAMQPQPTQSTHCSTHASFPGTPYAGAPAYVQEIDPYIAHSQPELSQIEADFANLMAQYSFEA</sequence>
<dbReference type="CDD" id="cd01389">
    <property type="entry name" value="HMG-box_ROX1-like"/>
    <property type="match status" value="1"/>
</dbReference>
<protein>
    <submittedName>
        <fullName evidence="6">Repressor ROX1</fullName>
    </submittedName>
</protein>
<dbReference type="PROSITE" id="PS50118">
    <property type="entry name" value="HMG_BOX_2"/>
    <property type="match status" value="1"/>
</dbReference>
<dbReference type="Proteomes" id="UP000620124">
    <property type="component" value="Unassembled WGS sequence"/>
</dbReference>
<accession>A0A8H7D1H8</accession>
<dbReference type="PANTHER" id="PTHR45789:SF2">
    <property type="entry name" value="FI18025P1"/>
    <property type="match status" value="1"/>
</dbReference>
<dbReference type="InterPro" id="IPR051356">
    <property type="entry name" value="SOX/SOX-like_TF"/>
</dbReference>
<dbReference type="GO" id="GO:0005634">
    <property type="term" value="C:nucleus"/>
    <property type="evidence" value="ECO:0007669"/>
    <property type="project" value="UniProtKB-UniRule"/>
</dbReference>
<reference evidence="6" key="1">
    <citation type="submission" date="2020-05" db="EMBL/GenBank/DDBJ databases">
        <title>Mycena genomes resolve the evolution of fungal bioluminescence.</title>
        <authorList>
            <person name="Tsai I.J."/>
        </authorList>
    </citation>
    <scope>NUCLEOTIDE SEQUENCE</scope>
    <source>
        <strain evidence="6">CCC161011</strain>
    </source>
</reference>
<evidence type="ECO:0000256" key="1">
    <source>
        <dbReference type="ARBA" id="ARBA00023125"/>
    </source>
</evidence>
<feature type="DNA-binding region" description="HMG box" evidence="3">
    <location>
        <begin position="56"/>
        <end position="125"/>
    </location>
</feature>
<dbReference type="GO" id="GO:0000978">
    <property type="term" value="F:RNA polymerase II cis-regulatory region sequence-specific DNA binding"/>
    <property type="evidence" value="ECO:0007669"/>
    <property type="project" value="TreeGrafter"/>
</dbReference>
<dbReference type="EMBL" id="JACAZI010000007">
    <property type="protein sequence ID" value="KAF7355947.1"/>
    <property type="molecule type" value="Genomic_DNA"/>
</dbReference>
<feature type="domain" description="HMG box" evidence="5">
    <location>
        <begin position="56"/>
        <end position="125"/>
    </location>
</feature>
<keyword evidence="7" id="KW-1185">Reference proteome</keyword>
<dbReference type="Pfam" id="PF00505">
    <property type="entry name" value="HMG_box"/>
    <property type="match status" value="1"/>
</dbReference>
<organism evidence="6 7">
    <name type="scientific">Mycena venus</name>
    <dbReference type="NCBI Taxonomy" id="2733690"/>
    <lineage>
        <taxon>Eukaryota</taxon>
        <taxon>Fungi</taxon>
        <taxon>Dikarya</taxon>
        <taxon>Basidiomycota</taxon>
        <taxon>Agaricomycotina</taxon>
        <taxon>Agaricomycetes</taxon>
        <taxon>Agaricomycetidae</taxon>
        <taxon>Agaricales</taxon>
        <taxon>Marasmiineae</taxon>
        <taxon>Mycenaceae</taxon>
        <taxon>Mycena</taxon>
    </lineage>
</organism>
<dbReference type="AlphaFoldDB" id="A0A8H7D1H8"/>
<evidence type="ECO:0000256" key="4">
    <source>
        <dbReference type="SAM" id="MobiDB-lite"/>
    </source>
</evidence>
<gene>
    <name evidence="6" type="ORF">MVEN_00923900</name>
</gene>
<keyword evidence="1 3" id="KW-0238">DNA-binding</keyword>